<dbReference type="CDD" id="cd06171">
    <property type="entry name" value="Sigma70_r4"/>
    <property type="match status" value="1"/>
</dbReference>
<reference evidence="7 8" key="1">
    <citation type="journal article" date="2017" name="Int. J. Syst. Evol. Microbiol.">
        <title>Ramlibacter alkalitolerans sp. nov., alkali-tolerant bacterium isolated from soil of ginseng.</title>
        <authorList>
            <person name="Lee D.H."/>
            <person name="Cha C.J."/>
        </authorList>
    </citation>
    <scope>NUCLEOTIDE SEQUENCE [LARGE SCALE GENOMIC DNA]</scope>
    <source>
        <strain evidence="7 8">KACC 19305</strain>
    </source>
</reference>
<accession>A0ABS1JU49</accession>
<dbReference type="InterPro" id="IPR013324">
    <property type="entry name" value="RNA_pol_sigma_r3/r4-like"/>
</dbReference>
<dbReference type="Gene3D" id="1.10.1740.10">
    <property type="match status" value="1"/>
</dbReference>
<dbReference type="SUPFAM" id="SSF88659">
    <property type="entry name" value="Sigma3 and sigma4 domains of RNA polymerase sigma factors"/>
    <property type="match status" value="1"/>
</dbReference>
<dbReference type="InterPro" id="IPR000943">
    <property type="entry name" value="RNA_pol_sigma70"/>
</dbReference>
<evidence type="ECO:0000313" key="8">
    <source>
        <dbReference type="Proteomes" id="UP000622707"/>
    </source>
</evidence>
<evidence type="ECO:0000259" key="5">
    <source>
        <dbReference type="Pfam" id="PF04542"/>
    </source>
</evidence>
<dbReference type="PRINTS" id="PR00046">
    <property type="entry name" value="SIGMA70FCT"/>
</dbReference>
<comment type="caution">
    <text evidence="7">The sequence shown here is derived from an EMBL/GenBank/DDBJ whole genome shotgun (WGS) entry which is preliminary data.</text>
</comment>
<keyword evidence="4" id="KW-0804">Transcription</keyword>
<feature type="domain" description="RNA polymerase sigma-70 region 2" evidence="5">
    <location>
        <begin position="52"/>
        <end position="106"/>
    </location>
</feature>
<keyword evidence="3" id="KW-0238">DNA-binding</keyword>
<evidence type="ECO:0000256" key="3">
    <source>
        <dbReference type="ARBA" id="ARBA00023125"/>
    </source>
</evidence>
<sequence>MQALASHATDPATHGADEALLWQQLRQGGDAGSRERLLKLHMGYARIVAGAYYARRFHDEIEYADYLQYASVGLLEAMERFDPGRGVQFRTFAARRMHGAILNGLERFTEKQQQIAARQRLRAERMADVKAMAGERSGAGTAPPQEPEQLLAFVSEAGIGLALCWLLEGSGMVDDGAATVSQPFYRSAELRQLRERLVLAIEGLPAQERAVIRSHYLQEVAFEDIAATMQLTRGRISQVHRRGLARLRGVLAEQGDWSALF</sequence>
<dbReference type="NCBIfam" id="TIGR02937">
    <property type="entry name" value="sigma70-ECF"/>
    <property type="match status" value="1"/>
</dbReference>
<dbReference type="Pfam" id="PF04545">
    <property type="entry name" value="Sigma70_r4"/>
    <property type="match status" value="1"/>
</dbReference>
<dbReference type="Pfam" id="PF04542">
    <property type="entry name" value="Sigma70_r2"/>
    <property type="match status" value="1"/>
</dbReference>
<dbReference type="SUPFAM" id="SSF88946">
    <property type="entry name" value="Sigma2 domain of RNA polymerase sigma factors"/>
    <property type="match status" value="1"/>
</dbReference>
<dbReference type="Proteomes" id="UP000622707">
    <property type="component" value="Unassembled WGS sequence"/>
</dbReference>
<proteinExistence type="predicted"/>
<dbReference type="PANTHER" id="PTHR30385">
    <property type="entry name" value="SIGMA FACTOR F FLAGELLAR"/>
    <property type="match status" value="1"/>
</dbReference>
<dbReference type="InterPro" id="IPR013325">
    <property type="entry name" value="RNA_pol_sigma_r2"/>
</dbReference>
<name>A0ABS1JU49_9BURK</name>
<evidence type="ECO:0000259" key="6">
    <source>
        <dbReference type="Pfam" id="PF04545"/>
    </source>
</evidence>
<evidence type="ECO:0000256" key="1">
    <source>
        <dbReference type="ARBA" id="ARBA00023015"/>
    </source>
</evidence>
<dbReference type="InterPro" id="IPR014284">
    <property type="entry name" value="RNA_pol_sigma-70_dom"/>
</dbReference>
<dbReference type="InterPro" id="IPR007627">
    <property type="entry name" value="RNA_pol_sigma70_r2"/>
</dbReference>
<gene>
    <name evidence="7" type="ORF">JI746_19875</name>
</gene>
<evidence type="ECO:0000313" key="7">
    <source>
        <dbReference type="EMBL" id="MBL0427381.1"/>
    </source>
</evidence>
<keyword evidence="2" id="KW-0731">Sigma factor</keyword>
<dbReference type="Gene3D" id="1.20.140.160">
    <property type="match status" value="1"/>
</dbReference>
<protein>
    <submittedName>
        <fullName evidence="7">Sigma-70 family RNA polymerase sigma factor</fullName>
    </submittedName>
</protein>
<keyword evidence="8" id="KW-1185">Reference proteome</keyword>
<keyword evidence="1" id="KW-0805">Transcription regulation</keyword>
<organism evidence="7 8">
    <name type="scientific">Ramlibacter alkalitolerans</name>
    <dbReference type="NCBI Taxonomy" id="2039631"/>
    <lineage>
        <taxon>Bacteria</taxon>
        <taxon>Pseudomonadati</taxon>
        <taxon>Pseudomonadota</taxon>
        <taxon>Betaproteobacteria</taxon>
        <taxon>Burkholderiales</taxon>
        <taxon>Comamonadaceae</taxon>
        <taxon>Ramlibacter</taxon>
    </lineage>
</organism>
<dbReference type="EMBL" id="JAEQND010000011">
    <property type="protein sequence ID" value="MBL0427381.1"/>
    <property type="molecule type" value="Genomic_DNA"/>
</dbReference>
<feature type="domain" description="RNA polymerase sigma-70 region 4" evidence="6">
    <location>
        <begin position="200"/>
        <end position="248"/>
    </location>
</feature>
<dbReference type="RefSeq" id="WP_201692008.1">
    <property type="nucleotide sequence ID" value="NZ_JAEQND010000011.1"/>
</dbReference>
<dbReference type="InterPro" id="IPR007630">
    <property type="entry name" value="RNA_pol_sigma70_r4"/>
</dbReference>
<evidence type="ECO:0000256" key="2">
    <source>
        <dbReference type="ARBA" id="ARBA00023082"/>
    </source>
</evidence>
<evidence type="ECO:0000256" key="4">
    <source>
        <dbReference type="ARBA" id="ARBA00023163"/>
    </source>
</evidence>